<dbReference type="NCBIfam" id="TIGR01891">
    <property type="entry name" value="amidohydrolases"/>
    <property type="match status" value="1"/>
</dbReference>
<evidence type="ECO:0000256" key="1">
    <source>
        <dbReference type="ARBA" id="ARBA00022801"/>
    </source>
</evidence>
<keyword evidence="5" id="KW-1185">Reference proteome</keyword>
<name>A0ABW9KG78_9BACT</name>
<protein>
    <submittedName>
        <fullName evidence="4">Amidohydrolase</fullName>
    </submittedName>
</protein>
<dbReference type="EMBL" id="JBJYXY010000001">
    <property type="protein sequence ID" value="MFN2974624.1"/>
    <property type="molecule type" value="Genomic_DNA"/>
</dbReference>
<dbReference type="Pfam" id="PF07687">
    <property type="entry name" value="M20_dimer"/>
    <property type="match status" value="1"/>
</dbReference>
<dbReference type="InterPro" id="IPR017439">
    <property type="entry name" value="Amidohydrolase"/>
</dbReference>
<dbReference type="Proteomes" id="UP001634747">
    <property type="component" value="Unassembled WGS sequence"/>
</dbReference>
<dbReference type="Gene3D" id="3.30.70.360">
    <property type="match status" value="1"/>
</dbReference>
<keyword evidence="1" id="KW-0378">Hydrolase</keyword>
<feature type="chain" id="PRO_5045813644" evidence="2">
    <location>
        <begin position="20"/>
        <end position="443"/>
    </location>
</feature>
<gene>
    <name evidence="4" type="ORF">ACK2TP_02490</name>
</gene>
<sequence>MLRSFAALVALVATAPLSAQLPTPELKKQVEAMRPALDATYLQLHRAPELSRQEVKTSAFVADELKKLGYTVTAHIGRYEDGSPALGLVGVLKNGAGPTILIRTDMDALPVTESTGLPYASKVHATNPQGQDVGVMHACGHDTHMSVFLGVAKILAGNRGAWHGTVEMLAQPAEEVIAGAKAMMADRLYDRVPRPAVVLDMHDTNNYATGTIATAPGPLLASSTSVYVTFHGIGAHGSTPANGKDPIVMGAEFVVLAQAIVSRQIPAQNPAVLTVGTFHAGTKNNIIPDDATLGLTLRAYDEPTRKTLVDGVTRTANAVAAAYNVAADKMPTITIPEQTVPTVNDASLAAKLRETAVATLGADKVETATPIMGSEDVPFLTDNGSIPLGMFWLGVADPAALAESHRTGKPLPNIHSPLFAPVYEPALTTGVETMSAFAMRLLQ</sequence>
<feature type="domain" description="Peptidase M20 dimerisation" evidence="3">
    <location>
        <begin position="223"/>
        <end position="323"/>
    </location>
</feature>
<accession>A0ABW9KG78</accession>
<dbReference type="Gene3D" id="3.40.630.10">
    <property type="entry name" value="Zn peptidases"/>
    <property type="match status" value="1"/>
</dbReference>
<dbReference type="PIRSF" id="PIRSF005962">
    <property type="entry name" value="Pept_M20D_amidohydro"/>
    <property type="match status" value="1"/>
</dbReference>
<dbReference type="InterPro" id="IPR002933">
    <property type="entry name" value="Peptidase_M20"/>
</dbReference>
<dbReference type="PANTHER" id="PTHR11014">
    <property type="entry name" value="PEPTIDASE M20 FAMILY MEMBER"/>
    <property type="match status" value="1"/>
</dbReference>
<dbReference type="PANTHER" id="PTHR11014:SF63">
    <property type="entry name" value="METALLOPEPTIDASE, PUTATIVE (AFU_ORTHOLOGUE AFUA_6G09600)-RELATED"/>
    <property type="match status" value="1"/>
</dbReference>
<keyword evidence="2" id="KW-0732">Signal</keyword>
<dbReference type="SUPFAM" id="SSF53187">
    <property type="entry name" value="Zn-dependent exopeptidases"/>
    <property type="match status" value="1"/>
</dbReference>
<reference evidence="4 5" key="1">
    <citation type="submission" date="2024-12" db="EMBL/GenBank/DDBJ databases">
        <authorList>
            <person name="Lee Y."/>
        </authorList>
    </citation>
    <scope>NUCLEOTIDE SEQUENCE [LARGE SCALE GENOMIC DNA]</scope>
    <source>
        <strain evidence="4 5">03SUJ4</strain>
    </source>
</reference>
<dbReference type="RefSeq" id="WP_263413815.1">
    <property type="nucleotide sequence ID" value="NZ_BAABBH010000001.1"/>
</dbReference>
<evidence type="ECO:0000313" key="5">
    <source>
        <dbReference type="Proteomes" id="UP001634747"/>
    </source>
</evidence>
<comment type="caution">
    <text evidence="4">The sequence shown here is derived from an EMBL/GenBank/DDBJ whole genome shotgun (WGS) entry which is preliminary data.</text>
</comment>
<organism evidence="4 5">
    <name type="scientific">Terriglobus aquaticus</name>
    <dbReference type="NCBI Taxonomy" id="940139"/>
    <lineage>
        <taxon>Bacteria</taxon>
        <taxon>Pseudomonadati</taxon>
        <taxon>Acidobacteriota</taxon>
        <taxon>Terriglobia</taxon>
        <taxon>Terriglobales</taxon>
        <taxon>Acidobacteriaceae</taxon>
        <taxon>Terriglobus</taxon>
    </lineage>
</organism>
<dbReference type="InterPro" id="IPR036264">
    <property type="entry name" value="Bact_exopeptidase_dim_dom"/>
</dbReference>
<evidence type="ECO:0000313" key="4">
    <source>
        <dbReference type="EMBL" id="MFN2974624.1"/>
    </source>
</evidence>
<dbReference type="InterPro" id="IPR011650">
    <property type="entry name" value="Peptidase_M20_dimer"/>
</dbReference>
<proteinExistence type="predicted"/>
<dbReference type="SUPFAM" id="SSF55031">
    <property type="entry name" value="Bacterial exopeptidase dimerisation domain"/>
    <property type="match status" value="1"/>
</dbReference>
<evidence type="ECO:0000256" key="2">
    <source>
        <dbReference type="SAM" id="SignalP"/>
    </source>
</evidence>
<evidence type="ECO:0000259" key="3">
    <source>
        <dbReference type="Pfam" id="PF07687"/>
    </source>
</evidence>
<feature type="signal peptide" evidence="2">
    <location>
        <begin position="1"/>
        <end position="19"/>
    </location>
</feature>
<dbReference type="Pfam" id="PF01546">
    <property type="entry name" value="Peptidase_M20"/>
    <property type="match status" value="1"/>
</dbReference>